<organism evidence="1 2">
    <name type="scientific">Vibrio maritimus</name>
    <dbReference type="NCBI Taxonomy" id="990268"/>
    <lineage>
        <taxon>Bacteria</taxon>
        <taxon>Pseudomonadati</taxon>
        <taxon>Pseudomonadota</taxon>
        <taxon>Gammaproteobacteria</taxon>
        <taxon>Vibrionales</taxon>
        <taxon>Vibrionaceae</taxon>
        <taxon>Vibrio</taxon>
    </lineage>
</organism>
<protein>
    <submittedName>
        <fullName evidence="1">Uncharacterized protein</fullName>
    </submittedName>
</protein>
<reference evidence="1 2" key="1">
    <citation type="submission" date="2014-09" db="EMBL/GenBank/DDBJ databases">
        <title>Vibrio maritimus JCM 19240. (C210) whole genome shotgun sequence.</title>
        <authorList>
            <person name="Sawabe T."/>
            <person name="Meirelles P."/>
            <person name="Nakanishi M."/>
            <person name="Sayaka M."/>
            <person name="Hattori M."/>
            <person name="Ohkuma M."/>
        </authorList>
    </citation>
    <scope>NUCLEOTIDE SEQUENCE [LARGE SCALE GENOMIC DNA]</scope>
    <source>
        <strain evidence="1 2">JCM 19240</strain>
    </source>
</reference>
<keyword evidence="2" id="KW-1185">Reference proteome</keyword>
<name>A0A090SZN5_9VIBR</name>
<evidence type="ECO:0000313" key="2">
    <source>
        <dbReference type="Proteomes" id="UP000029224"/>
    </source>
</evidence>
<gene>
    <name evidence="1" type="ORF">JCM19240_5335</name>
</gene>
<comment type="caution">
    <text evidence="1">The sequence shown here is derived from an EMBL/GenBank/DDBJ whole genome shotgun (WGS) entry which is preliminary data.</text>
</comment>
<evidence type="ECO:0000313" key="1">
    <source>
        <dbReference type="EMBL" id="GAL31904.1"/>
    </source>
</evidence>
<accession>A0A090SZN5</accession>
<dbReference type="AlphaFoldDB" id="A0A090SZN5"/>
<dbReference type="Proteomes" id="UP000029224">
    <property type="component" value="Unassembled WGS sequence"/>
</dbReference>
<proteinExistence type="predicted"/>
<reference evidence="1 2" key="2">
    <citation type="submission" date="2014-09" db="EMBL/GenBank/DDBJ databases">
        <authorList>
            <consortium name="NBRP consortium"/>
            <person name="Sawabe T."/>
            <person name="Meirelles P."/>
            <person name="Nakanishi M."/>
            <person name="Sayaka M."/>
            <person name="Hattori M."/>
            <person name="Ohkuma M."/>
        </authorList>
    </citation>
    <scope>NUCLEOTIDE SEQUENCE [LARGE SCALE GENOMIC DNA]</scope>
    <source>
        <strain evidence="1 2">JCM 19240</strain>
    </source>
</reference>
<sequence>MLALVRGLFARELIYLVLALFVIHKTPLRKFIHSSMTSAADPTFVFTGGAAWSDDNNFLGHEQQSQLGLKNKAPIIH</sequence>
<dbReference type="EMBL" id="BBMT01000001">
    <property type="protein sequence ID" value="GAL31904.1"/>
    <property type="molecule type" value="Genomic_DNA"/>
</dbReference>